<dbReference type="STRING" id="324602.Caur_1699"/>
<keyword evidence="1" id="KW-0472">Membrane</keyword>
<organism evidence="2 3">
    <name type="scientific">Chloroflexus aurantiacus (strain ATCC 29366 / DSM 635 / J-10-fl)</name>
    <dbReference type="NCBI Taxonomy" id="324602"/>
    <lineage>
        <taxon>Bacteria</taxon>
        <taxon>Bacillati</taxon>
        <taxon>Chloroflexota</taxon>
        <taxon>Chloroflexia</taxon>
        <taxon>Chloroflexales</taxon>
        <taxon>Chloroflexineae</taxon>
        <taxon>Chloroflexaceae</taxon>
        <taxon>Chloroflexus</taxon>
    </lineage>
</organism>
<gene>
    <name evidence="2" type="ordered locus">Caur_1699</name>
</gene>
<dbReference type="RefSeq" id="WP_012257570.1">
    <property type="nucleotide sequence ID" value="NC_010175.1"/>
</dbReference>
<dbReference type="EMBL" id="CP000909">
    <property type="protein sequence ID" value="ABY34916.1"/>
    <property type="molecule type" value="Genomic_DNA"/>
</dbReference>
<evidence type="ECO:0000313" key="2">
    <source>
        <dbReference type="EMBL" id="ABY34916.1"/>
    </source>
</evidence>
<dbReference type="HOGENOM" id="CLU_2715039_0_0_0"/>
<accession>A9WCC5</accession>
<dbReference type="AlphaFoldDB" id="A9WCC5"/>
<dbReference type="Proteomes" id="UP000002008">
    <property type="component" value="Chromosome"/>
</dbReference>
<dbReference type="EnsemblBacteria" id="ABY34916">
    <property type="protein sequence ID" value="ABY34916"/>
    <property type="gene ID" value="Caur_1699"/>
</dbReference>
<evidence type="ECO:0008006" key="4">
    <source>
        <dbReference type="Google" id="ProtNLM"/>
    </source>
</evidence>
<dbReference type="InParanoid" id="A9WCC5"/>
<dbReference type="PATRIC" id="fig|324602.8.peg.1939"/>
<keyword evidence="1" id="KW-0812">Transmembrane</keyword>
<reference evidence="3" key="1">
    <citation type="journal article" date="2011" name="BMC Genomics">
        <title>Complete genome sequence of the filamentous anoxygenic phototrophic bacterium Chloroflexus aurantiacus.</title>
        <authorList>
            <person name="Tang K.H."/>
            <person name="Barry K."/>
            <person name="Chertkov O."/>
            <person name="Dalin E."/>
            <person name="Han C.S."/>
            <person name="Hauser L.J."/>
            <person name="Honchak B.M."/>
            <person name="Karbach L.E."/>
            <person name="Land M.L."/>
            <person name="Lapidus A."/>
            <person name="Larimer F.W."/>
            <person name="Mikhailova N."/>
            <person name="Pitluck S."/>
            <person name="Pierson B.K."/>
            <person name="Blankenship R.E."/>
        </authorList>
    </citation>
    <scope>NUCLEOTIDE SEQUENCE [LARGE SCALE GENOMIC DNA]</scope>
    <source>
        <strain evidence="3">ATCC 29366 / DSM 635 / J-10-fl</strain>
    </source>
</reference>
<name>A9WCC5_CHLAA</name>
<keyword evidence="3" id="KW-1185">Reference proteome</keyword>
<protein>
    <recommendedName>
        <fullName evidence="4">YtxH domain-containing protein</fullName>
    </recommendedName>
</protein>
<evidence type="ECO:0000256" key="1">
    <source>
        <dbReference type="SAM" id="Phobius"/>
    </source>
</evidence>
<keyword evidence="1" id="KW-1133">Transmembrane helix</keyword>
<proteinExistence type="predicted"/>
<evidence type="ECO:0000313" key="3">
    <source>
        <dbReference type="Proteomes" id="UP000002008"/>
    </source>
</evidence>
<dbReference type="eggNOG" id="COG4980">
    <property type="taxonomic scope" value="Bacteria"/>
</dbReference>
<feature type="transmembrane region" description="Helical" evidence="1">
    <location>
        <begin position="20"/>
        <end position="40"/>
    </location>
</feature>
<sequence length="75" mass="8055">MDELDAMITDLVPHPISGRRFLFGLLLGFAGGASVAALLLPRSGPALRQWLNERATALVGQIRHILAGEDKLGYS</sequence>
<dbReference type="KEGG" id="cau:Caur_1699"/>